<proteinExistence type="predicted"/>
<evidence type="ECO:0000313" key="2">
    <source>
        <dbReference type="Proteomes" id="UP001215598"/>
    </source>
</evidence>
<gene>
    <name evidence="1" type="ORF">B0H16DRAFT_1689311</name>
</gene>
<organism evidence="1 2">
    <name type="scientific">Mycena metata</name>
    <dbReference type="NCBI Taxonomy" id="1033252"/>
    <lineage>
        <taxon>Eukaryota</taxon>
        <taxon>Fungi</taxon>
        <taxon>Dikarya</taxon>
        <taxon>Basidiomycota</taxon>
        <taxon>Agaricomycotina</taxon>
        <taxon>Agaricomycetes</taxon>
        <taxon>Agaricomycetidae</taxon>
        <taxon>Agaricales</taxon>
        <taxon>Marasmiineae</taxon>
        <taxon>Mycenaceae</taxon>
        <taxon>Mycena</taxon>
    </lineage>
</organism>
<accession>A0AAD7J8B2</accession>
<sequence length="169" mass="19286">MSSEKQLFQALNDGVATVRNGISDIEPLAVEWTKAAQAKFLSTLSFHYRNLQNSLELPPDWAMDSTSSLLLATETLPAILLPYKDAIYQNLDRTLQDWGFEHYEIRWQLHCFFVEIYFMTSTTNAARADGRQRRFSQTVVGIPATEFHRLIEGHRKFGGAHSSDEDNSD</sequence>
<comment type="caution">
    <text evidence="1">The sequence shown here is derived from an EMBL/GenBank/DDBJ whole genome shotgun (WGS) entry which is preliminary data.</text>
</comment>
<name>A0AAD7J8B2_9AGAR</name>
<dbReference type="AlphaFoldDB" id="A0AAD7J8B2"/>
<reference evidence="1" key="1">
    <citation type="submission" date="2023-03" db="EMBL/GenBank/DDBJ databases">
        <title>Massive genome expansion in bonnet fungi (Mycena s.s.) driven by repeated elements and novel gene families across ecological guilds.</title>
        <authorList>
            <consortium name="Lawrence Berkeley National Laboratory"/>
            <person name="Harder C.B."/>
            <person name="Miyauchi S."/>
            <person name="Viragh M."/>
            <person name="Kuo A."/>
            <person name="Thoen E."/>
            <person name="Andreopoulos B."/>
            <person name="Lu D."/>
            <person name="Skrede I."/>
            <person name="Drula E."/>
            <person name="Henrissat B."/>
            <person name="Morin E."/>
            <person name="Kohler A."/>
            <person name="Barry K."/>
            <person name="LaButti K."/>
            <person name="Morin E."/>
            <person name="Salamov A."/>
            <person name="Lipzen A."/>
            <person name="Mereny Z."/>
            <person name="Hegedus B."/>
            <person name="Baldrian P."/>
            <person name="Stursova M."/>
            <person name="Weitz H."/>
            <person name="Taylor A."/>
            <person name="Grigoriev I.V."/>
            <person name="Nagy L.G."/>
            <person name="Martin F."/>
            <person name="Kauserud H."/>
        </authorList>
    </citation>
    <scope>NUCLEOTIDE SEQUENCE</scope>
    <source>
        <strain evidence="1">CBHHK182m</strain>
    </source>
</reference>
<dbReference type="Proteomes" id="UP001215598">
    <property type="component" value="Unassembled WGS sequence"/>
</dbReference>
<protein>
    <submittedName>
        <fullName evidence="1">Uncharacterized protein</fullName>
    </submittedName>
</protein>
<dbReference type="EMBL" id="JARKIB010000042">
    <property type="protein sequence ID" value="KAJ7758281.1"/>
    <property type="molecule type" value="Genomic_DNA"/>
</dbReference>
<keyword evidence="2" id="KW-1185">Reference proteome</keyword>
<evidence type="ECO:0000313" key="1">
    <source>
        <dbReference type="EMBL" id="KAJ7758281.1"/>
    </source>
</evidence>